<evidence type="ECO:0000259" key="4">
    <source>
        <dbReference type="SMART" id="SM00079"/>
    </source>
</evidence>
<keyword evidence="1 2" id="KW-0732">Signal</keyword>
<dbReference type="SMART" id="SM00062">
    <property type="entry name" value="PBPb"/>
    <property type="match status" value="1"/>
</dbReference>
<dbReference type="InterPro" id="IPR001320">
    <property type="entry name" value="Iontro_rcpt_C"/>
</dbReference>
<proteinExistence type="predicted"/>
<dbReference type="Proteomes" id="UP000269923">
    <property type="component" value="Unassembled WGS sequence"/>
</dbReference>
<dbReference type="SUPFAM" id="SSF53850">
    <property type="entry name" value="Periplasmic binding protein-like II"/>
    <property type="match status" value="1"/>
</dbReference>
<organism evidence="5 6">
    <name type="scientific">Conchiformibius steedae</name>
    <dbReference type="NCBI Taxonomy" id="153493"/>
    <lineage>
        <taxon>Bacteria</taxon>
        <taxon>Pseudomonadati</taxon>
        <taxon>Pseudomonadota</taxon>
        <taxon>Betaproteobacteria</taxon>
        <taxon>Neisseriales</taxon>
        <taxon>Neisseriaceae</taxon>
        <taxon>Conchiformibius</taxon>
    </lineage>
</organism>
<dbReference type="PANTHER" id="PTHR35936:SF38">
    <property type="entry name" value="GLUTAMINE-BINDING PERIPLASMIC PROTEIN"/>
    <property type="match status" value="1"/>
</dbReference>
<keyword evidence="6" id="KW-1185">Reference proteome</keyword>
<dbReference type="Gene3D" id="3.40.190.10">
    <property type="entry name" value="Periplasmic binding protein-like II"/>
    <property type="match status" value="2"/>
</dbReference>
<accession>A0A3P2A267</accession>
<protein>
    <submittedName>
        <fullName evidence="5">Amino acid ABC transporter substrate-binding protein</fullName>
    </submittedName>
</protein>
<dbReference type="GO" id="GO:0015276">
    <property type="term" value="F:ligand-gated monoatomic ion channel activity"/>
    <property type="evidence" value="ECO:0007669"/>
    <property type="project" value="InterPro"/>
</dbReference>
<name>A0A3P2A267_9NEIS</name>
<dbReference type="PANTHER" id="PTHR35936">
    <property type="entry name" value="MEMBRANE-BOUND LYTIC MUREIN TRANSGLYCOSYLASE F"/>
    <property type="match status" value="1"/>
</dbReference>
<dbReference type="SMART" id="SM00079">
    <property type="entry name" value="PBPe"/>
    <property type="match status" value="1"/>
</dbReference>
<gene>
    <name evidence="5" type="ORF">EII21_09965</name>
</gene>
<dbReference type="AlphaFoldDB" id="A0A3P2A267"/>
<dbReference type="Pfam" id="PF00497">
    <property type="entry name" value="SBP_bac_3"/>
    <property type="match status" value="1"/>
</dbReference>
<reference evidence="5 6" key="1">
    <citation type="submission" date="2018-11" db="EMBL/GenBank/DDBJ databases">
        <title>Genomes From Bacteria Associated with the Canine Oral Cavity: a Test Case for Automated Genome-Based Taxonomic Assignment.</title>
        <authorList>
            <person name="Coil D.A."/>
            <person name="Jospin G."/>
            <person name="Darling A.E."/>
            <person name="Wallis C."/>
            <person name="Davis I.J."/>
            <person name="Harris S."/>
            <person name="Eisen J.A."/>
            <person name="Holcombe L.J."/>
            <person name="O'Flynn C."/>
        </authorList>
    </citation>
    <scope>NUCLEOTIDE SEQUENCE [LARGE SCALE GENOMIC DNA]</scope>
    <source>
        <strain evidence="5 6">COT-280</strain>
    </source>
</reference>
<feature type="domain" description="Ionotropic glutamate receptor C-terminal" evidence="4">
    <location>
        <begin position="51"/>
        <end position="268"/>
    </location>
</feature>
<dbReference type="CDD" id="cd13530">
    <property type="entry name" value="PBP2_peptides_like"/>
    <property type="match status" value="1"/>
</dbReference>
<dbReference type="STRING" id="1121352.GCA_000620925_01838"/>
<evidence type="ECO:0000259" key="3">
    <source>
        <dbReference type="SMART" id="SM00062"/>
    </source>
</evidence>
<sequence length="284" mass="30424">MENPMFSIRRYLHTCALAAAVWLTAACGNEAPAPTPPSASAAGNSSEEKPTYVVITQSSHPPFSIRNSDGSMGGLDVELLQAVAQAEGLKLQIMPHNLSGMLDTLQSGHADIATGIQITPEHQNTFIFSQPYLESGYGFLLPSSSKINNVNELQGKVLAVTSGGTVEKQLRSTNITDKILPAATLYLGLKEVKQDNAAAVYGTEAALKPYLQQNPDFVFIPDEKSGQIQFAFALEQRGAPLRGKINDGLNTLRANGTYQKIINKWLHSAHSVNASASSHSSVPH</sequence>
<comment type="caution">
    <text evidence="5">The sequence shown here is derived from an EMBL/GenBank/DDBJ whole genome shotgun (WGS) entry which is preliminary data.</text>
</comment>
<feature type="signal peptide" evidence="2">
    <location>
        <begin position="1"/>
        <end position="25"/>
    </location>
</feature>
<evidence type="ECO:0000256" key="1">
    <source>
        <dbReference type="ARBA" id="ARBA00022729"/>
    </source>
</evidence>
<dbReference type="GO" id="GO:0016020">
    <property type="term" value="C:membrane"/>
    <property type="evidence" value="ECO:0007669"/>
    <property type="project" value="InterPro"/>
</dbReference>
<evidence type="ECO:0000313" key="5">
    <source>
        <dbReference type="EMBL" id="RRD89075.1"/>
    </source>
</evidence>
<dbReference type="InterPro" id="IPR001638">
    <property type="entry name" value="Solute-binding_3/MltF_N"/>
</dbReference>
<evidence type="ECO:0000256" key="2">
    <source>
        <dbReference type="SAM" id="SignalP"/>
    </source>
</evidence>
<evidence type="ECO:0000313" key="6">
    <source>
        <dbReference type="Proteomes" id="UP000269923"/>
    </source>
</evidence>
<dbReference type="EMBL" id="RQYC01000023">
    <property type="protein sequence ID" value="RRD89075.1"/>
    <property type="molecule type" value="Genomic_DNA"/>
</dbReference>
<feature type="chain" id="PRO_5018032816" evidence="2">
    <location>
        <begin position="26"/>
        <end position="284"/>
    </location>
</feature>
<feature type="domain" description="Solute-binding protein family 3/N-terminal" evidence="3">
    <location>
        <begin position="51"/>
        <end position="269"/>
    </location>
</feature>